<sequence length="122" mass="13271">MRCSTLEAAARTAGHNGGEPGEVSMTRHGIIQRSAAGAQHSAPGQRVSMMTADAELGLDARSRIDVVVINDCIQDLRRPRKQLTRCCAKPLPFARSPLPSAPSWRSARRGEIVQHVHHVMVD</sequence>
<proteinExistence type="predicted"/>
<gene>
    <name evidence="2" type="ordered locus">Meso_4471</name>
</gene>
<accession>Q11AS6</accession>
<dbReference type="HOGENOM" id="CLU_2022583_0_0_5"/>
<feature type="region of interest" description="Disordered" evidence="1">
    <location>
        <begin position="1"/>
        <end position="24"/>
    </location>
</feature>
<reference evidence="2" key="1">
    <citation type="submission" date="2006-06" db="EMBL/GenBank/DDBJ databases">
        <title>Complete sequence of Plasmid 2 of Chelativorans sp. BNC1.</title>
        <authorList>
            <consortium name="US DOE Joint Genome Institute"/>
            <person name="Copeland A."/>
            <person name="Lucas S."/>
            <person name="Lapidus A."/>
            <person name="Barry K."/>
            <person name="Detter J.C."/>
            <person name="Glavina del Rio T."/>
            <person name="Hammon N."/>
            <person name="Israni S."/>
            <person name="Dalin E."/>
            <person name="Tice H."/>
            <person name="Pitluck S."/>
            <person name="Chertkov O."/>
            <person name="Brettin T."/>
            <person name="Bruce D."/>
            <person name="Han C."/>
            <person name="Tapia R."/>
            <person name="Gilna P."/>
            <person name="Schmutz J."/>
            <person name="Larimer F."/>
            <person name="Land M."/>
            <person name="Hauser L."/>
            <person name="Kyrpides N."/>
            <person name="Mikhailova N."/>
            <person name="Richardson P."/>
        </authorList>
    </citation>
    <scope>NUCLEOTIDE SEQUENCE</scope>
    <source>
        <strain evidence="2">BNC1</strain>
        <plasmid evidence="2">2</plasmid>
    </source>
</reference>
<dbReference type="AlphaFoldDB" id="Q11AS6"/>
<keyword evidence="2" id="KW-0614">Plasmid</keyword>
<protein>
    <submittedName>
        <fullName evidence="2">Uncharacterized protein</fullName>
    </submittedName>
</protein>
<organism evidence="2">
    <name type="scientific">Chelativorans sp. (strain BNC1)</name>
    <dbReference type="NCBI Taxonomy" id="266779"/>
    <lineage>
        <taxon>Bacteria</taxon>
        <taxon>Pseudomonadati</taxon>
        <taxon>Pseudomonadota</taxon>
        <taxon>Alphaproteobacteria</taxon>
        <taxon>Hyphomicrobiales</taxon>
        <taxon>Phyllobacteriaceae</taxon>
        <taxon>Chelativorans</taxon>
    </lineage>
</organism>
<evidence type="ECO:0000256" key="1">
    <source>
        <dbReference type="SAM" id="MobiDB-lite"/>
    </source>
</evidence>
<dbReference type="KEGG" id="mes:Meso_4471"/>
<name>Q11AS6_CHESB</name>
<evidence type="ECO:0000313" key="2">
    <source>
        <dbReference type="EMBL" id="ABG65499.1"/>
    </source>
</evidence>
<dbReference type="EMBL" id="CP000391">
    <property type="protein sequence ID" value="ABG65499.1"/>
    <property type="molecule type" value="Genomic_DNA"/>
</dbReference>
<geneLocation type="plasmid" evidence="2">
    <name>2</name>
</geneLocation>